<evidence type="ECO:0000313" key="3">
    <source>
        <dbReference type="EMBL" id="KGN40574.1"/>
    </source>
</evidence>
<dbReference type="PANTHER" id="PTHR37947">
    <property type="entry name" value="BLL2462 PROTEIN"/>
    <property type="match status" value="1"/>
</dbReference>
<dbReference type="PROSITE" id="PS50234">
    <property type="entry name" value="VWFA"/>
    <property type="match status" value="1"/>
</dbReference>
<dbReference type="STRING" id="1385519.N801_01740"/>
<dbReference type="PANTHER" id="PTHR37947:SF2">
    <property type="entry name" value="VON WILLEBRAND FACTOR TYPE A"/>
    <property type="match status" value="1"/>
</dbReference>
<dbReference type="Pfam" id="PF13519">
    <property type="entry name" value="VWA_2"/>
    <property type="match status" value="1"/>
</dbReference>
<keyword evidence="4" id="KW-1185">Reference proteome</keyword>
<dbReference type="EMBL" id="AVPL01000037">
    <property type="protein sequence ID" value="KGN40574.1"/>
    <property type="molecule type" value="Genomic_DNA"/>
</dbReference>
<dbReference type="OrthoDB" id="8882959at2"/>
<feature type="domain" description="VWFA" evidence="2">
    <location>
        <begin position="81"/>
        <end position="285"/>
    </location>
</feature>
<keyword evidence="1" id="KW-1133">Transmembrane helix</keyword>
<dbReference type="RefSeq" id="WP_035938400.1">
    <property type="nucleotide sequence ID" value="NZ_AVPL01000037.1"/>
</dbReference>
<comment type="caution">
    <text evidence="3">The sequence shown here is derived from an EMBL/GenBank/DDBJ whole genome shotgun (WGS) entry which is preliminary data.</text>
</comment>
<keyword evidence="1" id="KW-0812">Transmembrane</keyword>
<proteinExistence type="predicted"/>
<accession>A0A0A0JV50</accession>
<dbReference type="SUPFAM" id="SSF53300">
    <property type="entry name" value="vWA-like"/>
    <property type="match status" value="1"/>
</dbReference>
<evidence type="ECO:0000259" key="2">
    <source>
        <dbReference type="PROSITE" id="PS50234"/>
    </source>
</evidence>
<dbReference type="SMART" id="SM00327">
    <property type="entry name" value="VWA"/>
    <property type="match status" value="1"/>
</dbReference>
<dbReference type="AlphaFoldDB" id="A0A0A0JV50"/>
<sequence length="321" mass="31755">MDLTTPWLLPMGILAVVALVVGTVVTGRRRARVLVLAGVPGGAAPTPVPAGRWLSFSGLAVLAIAMAGPTVDVPTPRSAGTVIVAIDVSQSMTATDVAPSRLHAAKRVATTLIEAQPDSVDIGVVAFGAGPLSAGEPSADHALAAAAVARLTPSGGTSLAGAILGSLSAITGKAVVLPEEGAPAPELGYWSSATVVLVSDGEAVGEGDAAVVAATALALTAGVRIEAVGVGTAAGTTVDADGYTLHTALDEDALTEIAETTGGEYHPSSEVADVMDLADSLDRRLTVTQEPLPLAGPLGGLAAVLLTLGSARALIRQGRLI</sequence>
<name>A0A0A0JV50_9MICO</name>
<evidence type="ECO:0000313" key="4">
    <source>
        <dbReference type="Proteomes" id="UP000030013"/>
    </source>
</evidence>
<keyword evidence="1" id="KW-0472">Membrane</keyword>
<dbReference type="Gene3D" id="3.40.50.410">
    <property type="entry name" value="von Willebrand factor, type A domain"/>
    <property type="match status" value="1"/>
</dbReference>
<protein>
    <submittedName>
        <fullName evidence="3">von Willebrand factor A</fullName>
    </submittedName>
</protein>
<feature type="transmembrane region" description="Helical" evidence="1">
    <location>
        <begin position="6"/>
        <end position="25"/>
    </location>
</feature>
<reference evidence="3 4" key="1">
    <citation type="submission" date="2013-08" db="EMBL/GenBank/DDBJ databases">
        <title>The genome sequence of Knoellia aerolata.</title>
        <authorList>
            <person name="Zhu W."/>
            <person name="Wang G."/>
        </authorList>
    </citation>
    <scope>NUCLEOTIDE SEQUENCE [LARGE SCALE GENOMIC DNA]</scope>
    <source>
        <strain evidence="3 4">DSM 18566</strain>
    </source>
</reference>
<dbReference type="InterPro" id="IPR036465">
    <property type="entry name" value="vWFA_dom_sf"/>
</dbReference>
<dbReference type="Proteomes" id="UP000030013">
    <property type="component" value="Unassembled WGS sequence"/>
</dbReference>
<dbReference type="eggNOG" id="COG2304">
    <property type="taxonomic scope" value="Bacteria"/>
</dbReference>
<evidence type="ECO:0000256" key="1">
    <source>
        <dbReference type="SAM" id="Phobius"/>
    </source>
</evidence>
<gene>
    <name evidence="3" type="ORF">N801_01740</name>
</gene>
<dbReference type="InterPro" id="IPR002035">
    <property type="entry name" value="VWF_A"/>
</dbReference>
<organism evidence="3 4">
    <name type="scientific">Knoellia aerolata DSM 18566</name>
    <dbReference type="NCBI Taxonomy" id="1385519"/>
    <lineage>
        <taxon>Bacteria</taxon>
        <taxon>Bacillati</taxon>
        <taxon>Actinomycetota</taxon>
        <taxon>Actinomycetes</taxon>
        <taxon>Micrococcales</taxon>
        <taxon>Intrasporangiaceae</taxon>
        <taxon>Knoellia</taxon>
    </lineage>
</organism>